<dbReference type="AlphaFoldDB" id="X1SPH3"/>
<reference evidence="1" key="1">
    <citation type="journal article" date="2014" name="Front. Microbiol.">
        <title>High frequency of phylogenetically diverse reductive dehalogenase-homologous genes in deep subseafloor sedimentary metagenomes.</title>
        <authorList>
            <person name="Kawai M."/>
            <person name="Futagami T."/>
            <person name="Toyoda A."/>
            <person name="Takaki Y."/>
            <person name="Nishi S."/>
            <person name="Hori S."/>
            <person name="Arai W."/>
            <person name="Tsubouchi T."/>
            <person name="Morono Y."/>
            <person name="Uchiyama I."/>
            <person name="Ito T."/>
            <person name="Fujiyama A."/>
            <person name="Inagaki F."/>
            <person name="Takami H."/>
        </authorList>
    </citation>
    <scope>NUCLEOTIDE SEQUENCE</scope>
    <source>
        <strain evidence="1">Expedition CK06-06</strain>
    </source>
</reference>
<comment type="caution">
    <text evidence="1">The sequence shown here is derived from an EMBL/GenBank/DDBJ whole genome shotgun (WGS) entry which is preliminary data.</text>
</comment>
<proteinExistence type="predicted"/>
<dbReference type="EMBL" id="BARW01022035">
    <property type="protein sequence ID" value="GAI94848.1"/>
    <property type="molecule type" value="Genomic_DNA"/>
</dbReference>
<evidence type="ECO:0000313" key="1">
    <source>
        <dbReference type="EMBL" id="GAI94848.1"/>
    </source>
</evidence>
<protein>
    <submittedName>
        <fullName evidence="1">Uncharacterized protein</fullName>
    </submittedName>
</protein>
<name>X1SPH3_9ZZZZ</name>
<accession>X1SPH3</accession>
<feature type="non-terminal residue" evidence="1">
    <location>
        <position position="1"/>
    </location>
</feature>
<organism evidence="1">
    <name type="scientific">marine sediment metagenome</name>
    <dbReference type="NCBI Taxonomy" id="412755"/>
    <lineage>
        <taxon>unclassified sequences</taxon>
        <taxon>metagenomes</taxon>
        <taxon>ecological metagenomes</taxon>
    </lineage>
</organism>
<sequence length="129" mass="14557">EIRIYPQIPPAELLGGWEYLVSNEPYPQKGSDYGYVAGKDMEDYFNPPAALETLGWKKKEGEKSYNKYGFYNESTVKDILPVCNILGRGYIVHPVMDEASKRKIVAGPPYGPPRTLVSLGPVRSFFSHR</sequence>
<gene>
    <name evidence="1" type="ORF">S12H4_36892</name>
</gene>